<keyword evidence="10" id="KW-1185">Reference proteome</keyword>
<evidence type="ECO:0000256" key="4">
    <source>
        <dbReference type="ARBA" id="ARBA00023211"/>
    </source>
</evidence>
<dbReference type="PANTHER" id="PTHR11113:SF2">
    <property type="entry name" value="ADENINE DEAMINASE"/>
    <property type="match status" value="1"/>
</dbReference>
<keyword evidence="3 6" id="KW-0378">Hydrolase</keyword>
<dbReference type="InterPro" id="IPR011059">
    <property type="entry name" value="Metal-dep_hydrolase_composite"/>
</dbReference>
<dbReference type="Gene3D" id="3.20.20.140">
    <property type="entry name" value="Metal-dependent hydrolases"/>
    <property type="match status" value="1"/>
</dbReference>
<evidence type="ECO:0000256" key="1">
    <source>
        <dbReference type="ARBA" id="ARBA00006773"/>
    </source>
</evidence>
<feature type="domain" description="Adenine deaminase C-terminal" evidence="8">
    <location>
        <begin position="370"/>
        <end position="466"/>
    </location>
</feature>
<dbReference type="Pfam" id="PF01979">
    <property type="entry name" value="Amidohydro_1"/>
    <property type="match status" value="1"/>
</dbReference>
<feature type="domain" description="Amidohydrolase-related" evidence="7">
    <location>
        <begin position="41"/>
        <end position="321"/>
    </location>
</feature>
<dbReference type="Proteomes" id="UP000501802">
    <property type="component" value="Chromosome"/>
</dbReference>
<dbReference type="SUPFAM" id="SSF51338">
    <property type="entry name" value="Composite domain of metallo-dependent hydrolases"/>
    <property type="match status" value="1"/>
</dbReference>
<dbReference type="AlphaFoldDB" id="A0A6G9ALG0"/>
<evidence type="ECO:0000256" key="5">
    <source>
        <dbReference type="ARBA" id="ARBA00047720"/>
    </source>
</evidence>
<protein>
    <recommendedName>
        <fullName evidence="2 6">Adenine deaminase</fullName>
        <shortName evidence="6">Adenase</shortName>
        <shortName evidence="6">Adenine aminase</shortName>
        <ecNumber evidence="2 6">3.5.4.2</ecNumber>
    </recommendedName>
</protein>
<keyword evidence="4 6" id="KW-0464">Manganese</keyword>
<organism evidence="9 10">
    <name type="scientific">Spirosoma aureum</name>
    <dbReference type="NCBI Taxonomy" id="2692134"/>
    <lineage>
        <taxon>Bacteria</taxon>
        <taxon>Pseudomonadati</taxon>
        <taxon>Bacteroidota</taxon>
        <taxon>Cytophagia</taxon>
        <taxon>Cytophagales</taxon>
        <taxon>Cytophagaceae</taxon>
        <taxon>Spirosoma</taxon>
    </lineage>
</organism>
<feature type="domain" description="Adenine deaminase C-terminal" evidence="8">
    <location>
        <begin position="489"/>
        <end position="558"/>
    </location>
</feature>
<dbReference type="SUPFAM" id="SSF51556">
    <property type="entry name" value="Metallo-dependent hydrolases"/>
    <property type="match status" value="1"/>
</dbReference>
<gene>
    <name evidence="6 9" type="primary">ade</name>
    <name evidence="9" type="ORF">G8759_11285</name>
</gene>
<evidence type="ECO:0000256" key="6">
    <source>
        <dbReference type="HAMAP-Rule" id="MF_01518"/>
    </source>
</evidence>
<dbReference type="InterPro" id="IPR006679">
    <property type="entry name" value="Adenine_deam"/>
</dbReference>
<dbReference type="Pfam" id="PF13382">
    <property type="entry name" value="Adenine_deam_C"/>
    <property type="match status" value="2"/>
</dbReference>
<reference evidence="9 10" key="1">
    <citation type="submission" date="2020-03" db="EMBL/GenBank/DDBJ databases">
        <authorList>
            <person name="Kim M.K."/>
        </authorList>
    </citation>
    <scope>NUCLEOTIDE SEQUENCE [LARGE SCALE GENOMIC DNA]</scope>
    <source>
        <strain evidence="9 10">BT328</strain>
    </source>
</reference>
<evidence type="ECO:0000259" key="8">
    <source>
        <dbReference type="Pfam" id="PF13382"/>
    </source>
</evidence>
<dbReference type="PANTHER" id="PTHR11113">
    <property type="entry name" value="N-ACETYLGLUCOSAMINE-6-PHOSPHATE DEACETYLASE"/>
    <property type="match status" value="1"/>
</dbReference>
<comment type="catalytic activity">
    <reaction evidence="5 6">
        <text>adenine + H2O + H(+) = hypoxanthine + NH4(+)</text>
        <dbReference type="Rhea" id="RHEA:23688"/>
        <dbReference type="ChEBI" id="CHEBI:15377"/>
        <dbReference type="ChEBI" id="CHEBI:15378"/>
        <dbReference type="ChEBI" id="CHEBI:16708"/>
        <dbReference type="ChEBI" id="CHEBI:17368"/>
        <dbReference type="ChEBI" id="CHEBI:28938"/>
        <dbReference type="EC" id="3.5.4.2"/>
    </reaction>
</comment>
<dbReference type="RefSeq" id="WP_167207976.1">
    <property type="nucleotide sequence ID" value="NZ_CP050063.1"/>
</dbReference>
<dbReference type="EMBL" id="CP050063">
    <property type="protein sequence ID" value="QIP13166.1"/>
    <property type="molecule type" value="Genomic_DNA"/>
</dbReference>
<evidence type="ECO:0000256" key="2">
    <source>
        <dbReference type="ARBA" id="ARBA00012782"/>
    </source>
</evidence>
<comment type="similarity">
    <text evidence="1 6">Belongs to the metallo-dependent hydrolases superfamily. Adenine deaminase family.</text>
</comment>
<accession>A0A6G9ALG0</accession>
<evidence type="ECO:0000256" key="3">
    <source>
        <dbReference type="ARBA" id="ARBA00022801"/>
    </source>
</evidence>
<evidence type="ECO:0000313" key="9">
    <source>
        <dbReference type="EMBL" id="QIP13166.1"/>
    </source>
</evidence>
<dbReference type="NCBIfam" id="TIGR01178">
    <property type="entry name" value="ade"/>
    <property type="match status" value="1"/>
</dbReference>
<name>A0A6G9ALG0_9BACT</name>
<dbReference type="CDD" id="cd01295">
    <property type="entry name" value="AdeC"/>
    <property type="match status" value="1"/>
</dbReference>
<dbReference type="GO" id="GO:0000034">
    <property type="term" value="F:adenine deaminase activity"/>
    <property type="evidence" value="ECO:0007669"/>
    <property type="project" value="UniProtKB-UniRule"/>
</dbReference>
<comment type="cofactor">
    <cofactor evidence="6">
        <name>Mn(2+)</name>
        <dbReference type="ChEBI" id="CHEBI:29035"/>
    </cofactor>
</comment>
<dbReference type="GO" id="GO:0006146">
    <property type="term" value="P:adenine catabolic process"/>
    <property type="evidence" value="ECO:0007669"/>
    <property type="project" value="InterPro"/>
</dbReference>
<evidence type="ECO:0000313" key="10">
    <source>
        <dbReference type="Proteomes" id="UP000501802"/>
    </source>
</evidence>
<proteinExistence type="inferred from homology"/>
<dbReference type="EC" id="3.5.4.2" evidence="2 6"/>
<dbReference type="KEGG" id="spib:G8759_11285"/>
<evidence type="ECO:0000259" key="7">
    <source>
        <dbReference type="Pfam" id="PF01979"/>
    </source>
</evidence>
<sequence>MPTANILNLFDQTIFYGALTVDNGRIARIERLGPEQTGEPYILPGFVDAHVHVESSLLTPPQFARLAVVHGTVATVSDPHEIGNVLGVAGVEYMLREAMRVPFKFMFGAPSCVPATTFETAGATISVRDVRYLLGLKEIGYLAEMMNFPGVLHEDPDVMSKIALANAFNKPIDGHAPGLMGDEAQRYINAGISTDHECFTYEEGLDKAQRGMCILIREGSAARNFEALIPLLAEFPEQIMFCSDDKHPDTLAEGHINQLVLRALAKGHSLWNVLRAACLNPVLHYRLPVGLLREGDPADYLIVDNLQNFQIKQTVINGEVVAQNGTSMLPDLRSEHVNQFNCEHKTVDEFTVHADSESALIRVIEALDGQLITNELHLEPRIEHTKIVADRERDILKLVVVNRYTNVPPAIAFIKNVGLKHGAIASSVGHDSHNITAVGCDDESICRAINLVIDAKGGLSAVSGSHLHEHDAEIMSRREFLHITTTPETQLLPLPVAGLMTDVDGYNVATQYAALDQFAKQTLGSTLKAPFMTLSFMALLVIPSLKLSDKGLFDGKTFSFTPLQIVK</sequence>
<dbReference type="InterPro" id="IPR032466">
    <property type="entry name" value="Metal_Hydrolase"/>
</dbReference>
<dbReference type="HAMAP" id="MF_01518">
    <property type="entry name" value="Adenine_deamin"/>
    <property type="match status" value="1"/>
</dbReference>
<dbReference type="InterPro" id="IPR026912">
    <property type="entry name" value="Adenine_deam_C"/>
</dbReference>
<dbReference type="InterPro" id="IPR006680">
    <property type="entry name" value="Amidohydro-rel"/>
</dbReference>